<sequence>MNIQRGDVVRVDLGGKHDEDTRGSEIYKSRRAVVIQNDMGNQHSPTTIIAPISKGHTGYPFHVNLPGSMPELQMDSHVQLDQIRTVDISARITQKYGQLSQSQMDDVEDAIRVSLDLLPEPDCYHRSTPAQLTG</sequence>
<evidence type="ECO:0000313" key="2">
    <source>
        <dbReference type="Proteomes" id="UP001596445"/>
    </source>
</evidence>
<dbReference type="InterPro" id="IPR011067">
    <property type="entry name" value="Plasmid_toxin/cell-grow_inhib"/>
</dbReference>
<dbReference type="AlphaFoldDB" id="A0ABD5W3E8"/>
<gene>
    <name evidence="1" type="ORF">ACFQQG_18960</name>
</gene>
<dbReference type="PANTHER" id="PTHR33988">
    <property type="entry name" value="ENDORIBONUCLEASE MAZF-RELATED"/>
    <property type="match status" value="1"/>
</dbReference>
<accession>A0ABD5W3E8</accession>
<keyword evidence="2" id="KW-1185">Reference proteome</keyword>
<dbReference type="Gene3D" id="2.30.30.110">
    <property type="match status" value="1"/>
</dbReference>
<dbReference type="PIRSF" id="PIRSF033490">
    <property type="entry name" value="MazF"/>
    <property type="match status" value="1"/>
</dbReference>
<proteinExistence type="predicted"/>
<dbReference type="SUPFAM" id="SSF50118">
    <property type="entry name" value="Cell growth inhibitor/plasmid maintenance toxic component"/>
    <property type="match status" value="1"/>
</dbReference>
<organism evidence="1 2">
    <name type="scientific">Halovenus salina</name>
    <dbReference type="NCBI Taxonomy" id="1510225"/>
    <lineage>
        <taxon>Archaea</taxon>
        <taxon>Methanobacteriati</taxon>
        <taxon>Methanobacteriota</taxon>
        <taxon>Stenosarchaea group</taxon>
        <taxon>Halobacteria</taxon>
        <taxon>Halobacteriales</taxon>
        <taxon>Haloarculaceae</taxon>
        <taxon>Halovenus</taxon>
    </lineage>
</organism>
<name>A0ABD5W3E8_9EURY</name>
<dbReference type="EMBL" id="JBHSZI010000004">
    <property type="protein sequence ID" value="MFC7059905.1"/>
    <property type="molecule type" value="Genomic_DNA"/>
</dbReference>
<reference evidence="1 2" key="1">
    <citation type="journal article" date="2019" name="Int. J. Syst. Evol. Microbiol.">
        <title>The Global Catalogue of Microorganisms (GCM) 10K type strain sequencing project: providing services to taxonomists for standard genome sequencing and annotation.</title>
        <authorList>
            <consortium name="The Broad Institute Genomics Platform"/>
            <consortium name="The Broad Institute Genome Sequencing Center for Infectious Disease"/>
            <person name="Wu L."/>
            <person name="Ma J."/>
        </authorList>
    </citation>
    <scope>NUCLEOTIDE SEQUENCE [LARGE SCALE GENOMIC DNA]</scope>
    <source>
        <strain evidence="1 2">JCM 30072</strain>
    </source>
</reference>
<dbReference type="Proteomes" id="UP001596445">
    <property type="component" value="Unassembled WGS sequence"/>
</dbReference>
<comment type="caution">
    <text evidence="1">The sequence shown here is derived from an EMBL/GenBank/DDBJ whole genome shotgun (WGS) entry which is preliminary data.</text>
</comment>
<protein>
    <submittedName>
        <fullName evidence="1">Type II toxin-antitoxin system PemK/MazF family toxin</fullName>
    </submittedName>
</protein>
<dbReference type="RefSeq" id="WP_382187287.1">
    <property type="nucleotide sequence ID" value="NZ_JBHSZI010000004.1"/>
</dbReference>
<evidence type="ECO:0000313" key="1">
    <source>
        <dbReference type="EMBL" id="MFC7059905.1"/>
    </source>
</evidence>
<dbReference type="Pfam" id="PF02452">
    <property type="entry name" value="PemK_toxin"/>
    <property type="match status" value="1"/>
</dbReference>
<dbReference type="InterPro" id="IPR003477">
    <property type="entry name" value="PemK-like"/>
</dbReference>